<reference evidence="2 3" key="1">
    <citation type="submission" date="2019-02" db="EMBL/GenBank/DDBJ databases">
        <title>Deep-cultivation of Planctomycetes and their phenomic and genomic characterization uncovers novel biology.</title>
        <authorList>
            <person name="Wiegand S."/>
            <person name="Jogler M."/>
            <person name="Boedeker C."/>
            <person name="Pinto D."/>
            <person name="Vollmers J."/>
            <person name="Rivas-Marin E."/>
            <person name="Kohn T."/>
            <person name="Peeters S.H."/>
            <person name="Heuer A."/>
            <person name="Rast P."/>
            <person name="Oberbeckmann S."/>
            <person name="Bunk B."/>
            <person name="Jeske O."/>
            <person name="Meyerdierks A."/>
            <person name="Storesund J.E."/>
            <person name="Kallscheuer N."/>
            <person name="Luecker S."/>
            <person name="Lage O.M."/>
            <person name="Pohl T."/>
            <person name="Merkel B.J."/>
            <person name="Hornburger P."/>
            <person name="Mueller R.-W."/>
            <person name="Bruemmer F."/>
            <person name="Labrenz M."/>
            <person name="Spormann A.M."/>
            <person name="Op den Camp H."/>
            <person name="Overmann J."/>
            <person name="Amann R."/>
            <person name="Jetten M.S.M."/>
            <person name="Mascher T."/>
            <person name="Medema M.H."/>
            <person name="Devos D.P."/>
            <person name="Kaster A.-K."/>
            <person name="Ovreas L."/>
            <person name="Rohde M."/>
            <person name="Galperin M.Y."/>
            <person name="Jogler C."/>
        </authorList>
    </citation>
    <scope>NUCLEOTIDE SEQUENCE [LARGE SCALE GENOMIC DNA]</scope>
    <source>
        <strain evidence="2 3">Pla175</strain>
    </source>
</reference>
<accession>A0A518DCJ1</accession>
<feature type="signal peptide" evidence="1">
    <location>
        <begin position="1"/>
        <end position="27"/>
    </location>
</feature>
<dbReference type="RefSeq" id="WP_145285213.1">
    <property type="nucleotide sequence ID" value="NZ_CP036291.1"/>
</dbReference>
<keyword evidence="1" id="KW-0732">Signal</keyword>
<gene>
    <name evidence="2" type="ORF">Pla175_25760</name>
</gene>
<dbReference type="AlphaFoldDB" id="A0A518DCJ1"/>
<evidence type="ECO:0000313" key="2">
    <source>
        <dbReference type="EMBL" id="QDU89189.1"/>
    </source>
</evidence>
<feature type="chain" id="PRO_5021812792" description="DUF5666 domain-containing protein" evidence="1">
    <location>
        <begin position="28"/>
        <end position="175"/>
    </location>
</feature>
<proteinExistence type="predicted"/>
<protein>
    <recommendedName>
        <fullName evidence="4">DUF5666 domain-containing protein</fullName>
    </recommendedName>
</protein>
<dbReference type="EMBL" id="CP036291">
    <property type="protein sequence ID" value="QDU89189.1"/>
    <property type="molecule type" value="Genomic_DNA"/>
</dbReference>
<sequence precursor="true">MRRLNTAMTGAIAAGFAVLIGCGAPQAGAPLAGADADGSAYLLAEEPDGAMGVIQAREAAHDGDPIVLVGRIGGATNPWVEGRAAFTLLDPSMLVVDESQGMGEGQLCTGDCCATERQACTTLVKVVDPQGQLVAVDARKLLGLKEADMVVVSGTAKKDELGNFQLLATGVHVRR</sequence>
<dbReference type="OrthoDB" id="278607at2"/>
<dbReference type="KEGG" id="pnd:Pla175_25760"/>
<evidence type="ECO:0000256" key="1">
    <source>
        <dbReference type="SAM" id="SignalP"/>
    </source>
</evidence>
<keyword evidence="3" id="KW-1185">Reference proteome</keyword>
<dbReference type="PROSITE" id="PS51257">
    <property type="entry name" value="PROKAR_LIPOPROTEIN"/>
    <property type="match status" value="1"/>
</dbReference>
<evidence type="ECO:0000313" key="3">
    <source>
        <dbReference type="Proteomes" id="UP000317429"/>
    </source>
</evidence>
<organism evidence="2 3">
    <name type="scientific">Pirellulimonas nuda</name>
    <dbReference type="NCBI Taxonomy" id="2528009"/>
    <lineage>
        <taxon>Bacteria</taxon>
        <taxon>Pseudomonadati</taxon>
        <taxon>Planctomycetota</taxon>
        <taxon>Planctomycetia</taxon>
        <taxon>Pirellulales</taxon>
        <taxon>Lacipirellulaceae</taxon>
        <taxon>Pirellulimonas</taxon>
    </lineage>
</organism>
<evidence type="ECO:0008006" key="4">
    <source>
        <dbReference type="Google" id="ProtNLM"/>
    </source>
</evidence>
<name>A0A518DCJ1_9BACT</name>
<dbReference type="Proteomes" id="UP000317429">
    <property type="component" value="Chromosome"/>
</dbReference>